<dbReference type="STRING" id="946333.A4W93_05175"/>
<evidence type="ECO:0000313" key="5">
    <source>
        <dbReference type="Proteomes" id="UP000193427"/>
    </source>
</evidence>
<evidence type="ECO:0000313" key="4">
    <source>
        <dbReference type="EMBL" id="ARN19350.1"/>
    </source>
</evidence>
<dbReference type="KEGG" id="rgu:A4W93_05175"/>
<dbReference type="SUPFAM" id="SSF88713">
    <property type="entry name" value="Glycoside hydrolase/deacetylase"/>
    <property type="match status" value="1"/>
</dbReference>
<dbReference type="Proteomes" id="UP000193427">
    <property type="component" value="Chromosome"/>
</dbReference>
<dbReference type="InterPro" id="IPR004300">
    <property type="entry name" value="Glyco_hydro_57_N"/>
</dbReference>
<dbReference type="InterPro" id="IPR052046">
    <property type="entry name" value="GH57_Enzymes"/>
</dbReference>
<dbReference type="GO" id="GO:0003824">
    <property type="term" value="F:catalytic activity"/>
    <property type="evidence" value="ECO:0007669"/>
    <property type="project" value="InterPro"/>
</dbReference>
<dbReference type="RefSeq" id="WP_085749608.1">
    <property type="nucleotide sequence ID" value="NZ_BSPR01000002.1"/>
</dbReference>
<dbReference type="GO" id="GO:0005975">
    <property type="term" value="P:carbohydrate metabolic process"/>
    <property type="evidence" value="ECO:0007669"/>
    <property type="project" value="InterPro"/>
</dbReference>
<dbReference type="PANTHER" id="PTHR36306">
    <property type="entry name" value="ALPHA-AMYLASE-RELATED-RELATED"/>
    <property type="match status" value="1"/>
</dbReference>
<dbReference type="OrthoDB" id="9759321at2"/>
<dbReference type="EMBL" id="CP015118">
    <property type="protein sequence ID" value="ARN19350.1"/>
    <property type="molecule type" value="Genomic_DNA"/>
</dbReference>
<name>A0A1W6L5A0_9BURK</name>
<dbReference type="Gene3D" id="3.20.110.10">
    <property type="entry name" value="Glycoside hydrolase 38, N terminal domain"/>
    <property type="match status" value="1"/>
</dbReference>
<evidence type="ECO:0000256" key="1">
    <source>
        <dbReference type="ARBA" id="ARBA00006821"/>
    </source>
</evidence>
<comment type="similarity">
    <text evidence="1 3">Belongs to the glycosyl hydrolase 57 family.</text>
</comment>
<dbReference type="Pfam" id="PF03065">
    <property type="entry name" value="Glyco_hydro_57"/>
    <property type="match status" value="1"/>
</dbReference>
<protein>
    <submittedName>
        <fullName evidence="4">Uncharacterized protein</fullName>
    </submittedName>
</protein>
<accession>A0A1W6L5A0</accession>
<dbReference type="PANTHER" id="PTHR36306:SF1">
    <property type="entry name" value="ALPHA-AMYLASE-RELATED"/>
    <property type="match status" value="1"/>
</dbReference>
<dbReference type="InterPro" id="IPR027291">
    <property type="entry name" value="Glyco_hydro_38_N_sf"/>
</dbReference>
<organism evidence="4 5">
    <name type="scientific">Piscinibacter gummiphilus</name>
    <dbReference type="NCBI Taxonomy" id="946333"/>
    <lineage>
        <taxon>Bacteria</taxon>
        <taxon>Pseudomonadati</taxon>
        <taxon>Pseudomonadota</taxon>
        <taxon>Betaproteobacteria</taxon>
        <taxon>Burkholderiales</taxon>
        <taxon>Sphaerotilaceae</taxon>
        <taxon>Piscinibacter</taxon>
    </lineage>
</organism>
<dbReference type="CDD" id="cd10796">
    <property type="entry name" value="GH57N_APU"/>
    <property type="match status" value="1"/>
</dbReference>
<evidence type="ECO:0000256" key="2">
    <source>
        <dbReference type="ARBA" id="ARBA00023277"/>
    </source>
</evidence>
<keyword evidence="5" id="KW-1185">Reference proteome</keyword>
<reference evidence="4 5" key="1">
    <citation type="submission" date="2016-04" db="EMBL/GenBank/DDBJ databases">
        <title>Complete genome sequence of natural rubber-degrading, novel Gram-negative bacterium, Rhizobacter gummiphilus strain NS21.</title>
        <authorList>
            <person name="Tabata M."/>
            <person name="Kasai D."/>
            <person name="Fukuda M."/>
        </authorList>
    </citation>
    <scope>NUCLEOTIDE SEQUENCE [LARGE SCALE GENOMIC DNA]</scope>
    <source>
        <strain evidence="4 5">NS21</strain>
    </source>
</reference>
<keyword evidence="2 3" id="KW-0119">Carbohydrate metabolism</keyword>
<dbReference type="AlphaFoldDB" id="A0A1W6L5A0"/>
<proteinExistence type="inferred from homology"/>
<gene>
    <name evidence="4" type="ORF">A4W93_05175</name>
</gene>
<sequence>MQLLTLWHVHQPDYRAAGPSRAPVFSQPWAYLHATKDYSDMAAHLERHPSVAATFNFSSTLLEQLEAYTEQFAKGVPNDPLLQALARAEPGPRDEAQRRYLGDQCFRIKRETMVRRFAPYAALEARTGAAFEGDDAAFGKLPPAYFDDLVTWYHLAWCGEALHREDPVVRRLVAKGERFSLEDRLALFEVVRYTVSGVLPRYRALADRAQIELSLSPHAHPLAPLLIDFSVASQITPGVTLPTAERYPGGLERVQWHIDRARAVFRRCFGREAEGTWPPEAAVSEAVVDQLGDNGFRWLACDEMTVRRSLGDADEPLNTSWWHWGEPKNPAIITRSKAASEFLSFEYSRYAPRDAAVHLLDGVRAIAARHASVGAPPVVMISLDGENAWEHYDANAWDFFEAWYTALDEATDIQTVTPSAWLAAPSTPAPSRLQKLLPGTWIGGDFSMWIGDAARNRGWDALVQLKQAFDAALPRLDAAQREQAAVALGRCEGSDWLWWMGFDEPREAVLTFDRAYKRGLAEAYEAIGTPAPPMEADFSRVGYAVTAPVSTLELATAMARAMGMQITVEVPEGTLQWGDQPTSPAIDEFLERQEAAGWLFHVPAIDVGGAQAAFFKYAEIRIALEKSNVRFFEGRALLATKGIEPGILVVGVDRAAAQRLVDRFRMGVALFAERGQASSLLSFVR</sequence>
<evidence type="ECO:0000256" key="3">
    <source>
        <dbReference type="RuleBase" id="RU361196"/>
    </source>
</evidence>
<dbReference type="InterPro" id="IPR011330">
    <property type="entry name" value="Glyco_hydro/deAcase_b/a-brl"/>
</dbReference>